<accession>A0A6I4SWL7</accession>
<sequence>MKSKLESRPTMRYEIASVLTAILIFAVIGVSILTIRYHRYERRLARGSRNSKRPWKPFWMN</sequence>
<comment type="caution">
    <text evidence="2">The sequence shown here is derived from an EMBL/GenBank/DDBJ whole genome shotgun (WGS) entry which is preliminary data.</text>
</comment>
<dbReference type="Proteomes" id="UP000433652">
    <property type="component" value="Unassembled WGS sequence"/>
</dbReference>
<protein>
    <submittedName>
        <fullName evidence="2">Uncharacterized protein</fullName>
    </submittedName>
</protein>
<proteinExistence type="predicted"/>
<dbReference type="AlphaFoldDB" id="A0A6I4SWL7"/>
<reference evidence="2 3" key="1">
    <citation type="submission" date="2019-12" db="EMBL/GenBank/DDBJ databases">
        <title>Genomic-based taxomic classification of the family Erythrobacteraceae.</title>
        <authorList>
            <person name="Xu L."/>
        </authorList>
    </citation>
    <scope>NUCLEOTIDE SEQUENCE [LARGE SCALE GENOMIC DNA]</scope>
    <source>
        <strain evidence="2 3">MCCC 1K01500</strain>
    </source>
</reference>
<feature type="transmembrane region" description="Helical" evidence="1">
    <location>
        <begin position="15"/>
        <end position="35"/>
    </location>
</feature>
<evidence type="ECO:0000256" key="1">
    <source>
        <dbReference type="SAM" id="Phobius"/>
    </source>
</evidence>
<dbReference type="EMBL" id="WTYM01000046">
    <property type="protein sequence ID" value="MXO60223.1"/>
    <property type="molecule type" value="Genomic_DNA"/>
</dbReference>
<keyword evidence="1" id="KW-0812">Transmembrane</keyword>
<name>A0A6I4SWL7_9SPHN</name>
<organism evidence="2 3">
    <name type="scientific">Croceibacterium salegens</name>
    <dbReference type="NCBI Taxonomy" id="1737568"/>
    <lineage>
        <taxon>Bacteria</taxon>
        <taxon>Pseudomonadati</taxon>
        <taxon>Pseudomonadota</taxon>
        <taxon>Alphaproteobacteria</taxon>
        <taxon>Sphingomonadales</taxon>
        <taxon>Erythrobacteraceae</taxon>
        <taxon>Croceibacterium</taxon>
    </lineage>
</organism>
<gene>
    <name evidence="2" type="ORF">GRI89_11800</name>
</gene>
<evidence type="ECO:0000313" key="3">
    <source>
        <dbReference type="Proteomes" id="UP000433652"/>
    </source>
</evidence>
<evidence type="ECO:0000313" key="2">
    <source>
        <dbReference type="EMBL" id="MXO60223.1"/>
    </source>
</evidence>
<keyword evidence="3" id="KW-1185">Reference proteome</keyword>
<keyword evidence="1" id="KW-1133">Transmembrane helix</keyword>
<keyword evidence="1" id="KW-0472">Membrane</keyword>